<organism evidence="1 2">
    <name type="scientific">Culter alburnus</name>
    <name type="common">Topmouth culter</name>
    <dbReference type="NCBI Taxonomy" id="194366"/>
    <lineage>
        <taxon>Eukaryota</taxon>
        <taxon>Metazoa</taxon>
        <taxon>Chordata</taxon>
        <taxon>Craniata</taxon>
        <taxon>Vertebrata</taxon>
        <taxon>Euteleostomi</taxon>
        <taxon>Actinopterygii</taxon>
        <taxon>Neopterygii</taxon>
        <taxon>Teleostei</taxon>
        <taxon>Ostariophysi</taxon>
        <taxon>Cypriniformes</taxon>
        <taxon>Xenocyprididae</taxon>
        <taxon>Xenocypridinae</taxon>
        <taxon>Culter</taxon>
    </lineage>
</organism>
<proteinExistence type="predicted"/>
<feature type="non-terminal residue" evidence="1">
    <location>
        <position position="53"/>
    </location>
</feature>
<evidence type="ECO:0000313" key="1">
    <source>
        <dbReference type="EMBL" id="KAK9963498.1"/>
    </source>
</evidence>
<dbReference type="AlphaFoldDB" id="A0AAW1ZRL5"/>
<dbReference type="EMBL" id="JAWDJR010000014">
    <property type="protein sequence ID" value="KAK9963498.1"/>
    <property type="molecule type" value="Genomic_DNA"/>
</dbReference>
<gene>
    <name evidence="1" type="ORF">ABG768_006680</name>
</gene>
<protein>
    <submittedName>
        <fullName evidence="1">Uncharacterized protein</fullName>
    </submittedName>
</protein>
<accession>A0AAW1ZRL5</accession>
<keyword evidence="2" id="KW-1185">Reference proteome</keyword>
<sequence>MRRTVKPWLCQPSKRLLISLLSLAMLSLALLKLPLFHTDPKPVEVPVDIIYRE</sequence>
<dbReference type="Proteomes" id="UP001479290">
    <property type="component" value="Unassembled WGS sequence"/>
</dbReference>
<name>A0AAW1ZRL5_CULAL</name>
<reference evidence="1 2" key="1">
    <citation type="submission" date="2024-05" db="EMBL/GenBank/DDBJ databases">
        <title>A high-quality chromosomal-level genome assembly of Topmouth culter (Culter alburnus).</title>
        <authorList>
            <person name="Zhao H."/>
        </authorList>
    </citation>
    <scope>NUCLEOTIDE SEQUENCE [LARGE SCALE GENOMIC DNA]</scope>
    <source>
        <strain evidence="1">CATC2023</strain>
        <tissue evidence="1">Muscle</tissue>
    </source>
</reference>
<evidence type="ECO:0000313" key="2">
    <source>
        <dbReference type="Proteomes" id="UP001479290"/>
    </source>
</evidence>
<comment type="caution">
    <text evidence="1">The sequence shown here is derived from an EMBL/GenBank/DDBJ whole genome shotgun (WGS) entry which is preliminary data.</text>
</comment>